<keyword evidence="1" id="KW-0812">Transmembrane</keyword>
<keyword evidence="1" id="KW-0472">Membrane</keyword>
<dbReference type="PANTHER" id="PTHR37423:SF2">
    <property type="entry name" value="MEMBRANE-BOUND LYTIC MUREIN TRANSGLYCOSYLASE C"/>
    <property type="match status" value="1"/>
</dbReference>
<protein>
    <submittedName>
        <fullName evidence="3">Soluble lytic murein transglycosylase</fullName>
    </submittedName>
</protein>
<dbReference type="RefSeq" id="WP_002563942.1">
    <property type="nucleotide sequence ID" value="NZ_CALJSN010000008.1"/>
</dbReference>
<dbReference type="InterPro" id="IPR023346">
    <property type="entry name" value="Lysozyme-like_dom_sf"/>
</dbReference>
<proteinExistence type="predicted"/>
<comment type="caution">
    <text evidence="3">The sequence shown here is derived from an EMBL/GenBank/DDBJ whole genome shotgun (WGS) entry which is preliminary data.</text>
</comment>
<reference evidence="3 4" key="1">
    <citation type="submission" date="2016-10" db="EMBL/GenBank/DDBJ databases">
        <authorList>
            <person name="Varghese N."/>
            <person name="Submissions S."/>
        </authorList>
    </citation>
    <scope>NUCLEOTIDE SEQUENCE [LARGE SCALE GENOMIC DNA]</scope>
    <source>
        <strain evidence="3 4">DSM 20586</strain>
    </source>
</reference>
<dbReference type="InterPro" id="IPR008258">
    <property type="entry name" value="Transglycosylase_SLT_dom_1"/>
</dbReference>
<evidence type="ECO:0000313" key="4">
    <source>
        <dbReference type="Proteomes" id="UP000183687"/>
    </source>
</evidence>
<evidence type="ECO:0000256" key="1">
    <source>
        <dbReference type="SAM" id="Phobius"/>
    </source>
</evidence>
<dbReference type="Gene3D" id="1.10.530.10">
    <property type="match status" value="1"/>
</dbReference>
<dbReference type="Pfam" id="PF01464">
    <property type="entry name" value="SLT"/>
    <property type="match status" value="1"/>
</dbReference>
<dbReference type="Proteomes" id="UP000183687">
    <property type="component" value="Unassembled WGS sequence"/>
</dbReference>
<keyword evidence="1" id="KW-1133">Transmembrane helix</keyword>
<accession>A0AB38A7X5</accession>
<feature type="transmembrane region" description="Helical" evidence="1">
    <location>
        <begin position="12"/>
        <end position="31"/>
    </location>
</feature>
<dbReference type="EMBL" id="FNSH01000001">
    <property type="protein sequence ID" value="SEB98962.1"/>
    <property type="molecule type" value="Genomic_DNA"/>
</dbReference>
<dbReference type="AlphaFoldDB" id="A0AB38A7X5"/>
<organism evidence="3 4">
    <name type="scientific">Atopobium minutum</name>
    <dbReference type="NCBI Taxonomy" id="1381"/>
    <lineage>
        <taxon>Bacteria</taxon>
        <taxon>Bacillati</taxon>
        <taxon>Actinomycetota</taxon>
        <taxon>Coriobacteriia</taxon>
        <taxon>Coriobacteriales</taxon>
        <taxon>Atopobiaceae</taxon>
        <taxon>Atopobium</taxon>
    </lineage>
</organism>
<gene>
    <name evidence="3" type="ORF">SAMN04489746_1394</name>
</gene>
<name>A0AB38A7X5_9ACTN</name>
<feature type="domain" description="Transglycosylase SLT" evidence="2">
    <location>
        <begin position="54"/>
        <end position="166"/>
    </location>
</feature>
<evidence type="ECO:0000259" key="2">
    <source>
        <dbReference type="Pfam" id="PF01464"/>
    </source>
</evidence>
<evidence type="ECO:0000313" key="3">
    <source>
        <dbReference type="EMBL" id="SEB98962.1"/>
    </source>
</evidence>
<dbReference type="SUPFAM" id="SSF53955">
    <property type="entry name" value="Lysozyme-like"/>
    <property type="match status" value="1"/>
</dbReference>
<dbReference type="PANTHER" id="PTHR37423">
    <property type="entry name" value="SOLUBLE LYTIC MUREIN TRANSGLYCOSYLASE-RELATED"/>
    <property type="match status" value="1"/>
</dbReference>
<sequence>MVFRSRLRFLRWFRVVPLLIMMVLAVFSAGFEALPASITRKVIAPVPWPQQVLESAGRHGVDPYLVCAVIRCESGWNEKASSPAGAQGLMQLMPATAQELSEFGLVDASKYKATNLQDPATNIEYGCAYLAYLQKQLGSTDKVIAAYNAGIGTVRQWSSQANANADFKTAISYPETALYLERVHLAYADYQRLWPGGIGA</sequence>
<dbReference type="CDD" id="cd16896">
    <property type="entry name" value="LT_Slt70-like"/>
    <property type="match status" value="1"/>
</dbReference>